<name>A0A9D3Z1B7_DREPO</name>
<dbReference type="EMBL" id="JAIWYP010000014">
    <property type="protein sequence ID" value="KAH3708522.1"/>
    <property type="molecule type" value="Genomic_DNA"/>
</dbReference>
<keyword evidence="3" id="KW-1185">Reference proteome</keyword>
<feature type="compositionally biased region" description="Polar residues" evidence="1">
    <location>
        <begin position="14"/>
        <end position="27"/>
    </location>
</feature>
<sequence>MSTYSTSRAERKTALQQSSIHPSTSGLNRRPPGPSLPLDSNCFEKKRKAMLFAIKSLNYLMMIISDRRRCYSCFNCCIGGDGGCGDVVLALRSGSCIVSSRSCATLVFVERCLW</sequence>
<reference evidence="2" key="1">
    <citation type="journal article" date="2019" name="bioRxiv">
        <title>The Genome of the Zebra Mussel, Dreissena polymorpha: A Resource for Invasive Species Research.</title>
        <authorList>
            <person name="McCartney M.A."/>
            <person name="Auch B."/>
            <person name="Kono T."/>
            <person name="Mallez S."/>
            <person name="Zhang Y."/>
            <person name="Obille A."/>
            <person name="Becker A."/>
            <person name="Abrahante J.E."/>
            <person name="Garbe J."/>
            <person name="Badalamenti J.P."/>
            <person name="Herman A."/>
            <person name="Mangelson H."/>
            <person name="Liachko I."/>
            <person name="Sullivan S."/>
            <person name="Sone E.D."/>
            <person name="Koren S."/>
            <person name="Silverstein K.A.T."/>
            <person name="Beckman K.B."/>
            <person name="Gohl D.M."/>
        </authorList>
    </citation>
    <scope>NUCLEOTIDE SEQUENCE</scope>
    <source>
        <strain evidence="2">Duluth1</strain>
        <tissue evidence="2">Whole animal</tissue>
    </source>
</reference>
<evidence type="ECO:0000256" key="1">
    <source>
        <dbReference type="SAM" id="MobiDB-lite"/>
    </source>
</evidence>
<dbReference type="Proteomes" id="UP000828390">
    <property type="component" value="Unassembled WGS sequence"/>
</dbReference>
<dbReference type="AlphaFoldDB" id="A0A9D3Z1B7"/>
<protein>
    <submittedName>
        <fullName evidence="2">Uncharacterized protein</fullName>
    </submittedName>
</protein>
<organism evidence="2 3">
    <name type="scientific">Dreissena polymorpha</name>
    <name type="common">Zebra mussel</name>
    <name type="synonym">Mytilus polymorpha</name>
    <dbReference type="NCBI Taxonomy" id="45954"/>
    <lineage>
        <taxon>Eukaryota</taxon>
        <taxon>Metazoa</taxon>
        <taxon>Spiralia</taxon>
        <taxon>Lophotrochozoa</taxon>
        <taxon>Mollusca</taxon>
        <taxon>Bivalvia</taxon>
        <taxon>Autobranchia</taxon>
        <taxon>Heteroconchia</taxon>
        <taxon>Euheterodonta</taxon>
        <taxon>Imparidentia</taxon>
        <taxon>Neoheterodontei</taxon>
        <taxon>Myida</taxon>
        <taxon>Dreissenoidea</taxon>
        <taxon>Dreissenidae</taxon>
        <taxon>Dreissena</taxon>
    </lineage>
</organism>
<gene>
    <name evidence="2" type="ORF">DPMN_067974</name>
</gene>
<reference evidence="2" key="2">
    <citation type="submission" date="2020-11" db="EMBL/GenBank/DDBJ databases">
        <authorList>
            <person name="McCartney M.A."/>
            <person name="Auch B."/>
            <person name="Kono T."/>
            <person name="Mallez S."/>
            <person name="Becker A."/>
            <person name="Gohl D.M."/>
            <person name="Silverstein K.A.T."/>
            <person name="Koren S."/>
            <person name="Bechman K.B."/>
            <person name="Herman A."/>
            <person name="Abrahante J.E."/>
            <person name="Garbe J."/>
        </authorList>
    </citation>
    <scope>NUCLEOTIDE SEQUENCE</scope>
    <source>
        <strain evidence="2">Duluth1</strain>
        <tissue evidence="2">Whole animal</tissue>
    </source>
</reference>
<feature type="region of interest" description="Disordered" evidence="1">
    <location>
        <begin position="1"/>
        <end position="36"/>
    </location>
</feature>
<comment type="caution">
    <text evidence="2">The sequence shown here is derived from an EMBL/GenBank/DDBJ whole genome shotgun (WGS) entry which is preliminary data.</text>
</comment>
<proteinExistence type="predicted"/>
<evidence type="ECO:0000313" key="2">
    <source>
        <dbReference type="EMBL" id="KAH3708522.1"/>
    </source>
</evidence>
<accession>A0A9D3Z1B7</accession>
<evidence type="ECO:0000313" key="3">
    <source>
        <dbReference type="Proteomes" id="UP000828390"/>
    </source>
</evidence>